<keyword evidence="3" id="KW-1185">Reference proteome</keyword>
<reference evidence="2" key="1">
    <citation type="submission" date="2022-06" db="EMBL/GenBank/DDBJ databases">
        <title>Novel species in genus nocardia.</title>
        <authorList>
            <person name="Li F."/>
        </authorList>
    </citation>
    <scope>NUCLEOTIDE SEQUENCE</scope>
    <source>
        <strain evidence="2">CDC141</strain>
    </source>
</reference>
<gene>
    <name evidence="2" type="ORF">NDR86_17635</name>
</gene>
<feature type="chain" id="PRO_5040931456" evidence="1">
    <location>
        <begin position="25"/>
        <end position="374"/>
    </location>
</feature>
<evidence type="ECO:0000313" key="2">
    <source>
        <dbReference type="EMBL" id="MCM6775298.1"/>
    </source>
</evidence>
<feature type="signal peptide" evidence="1">
    <location>
        <begin position="1"/>
        <end position="24"/>
    </location>
</feature>
<dbReference type="GO" id="GO:0016042">
    <property type="term" value="P:lipid catabolic process"/>
    <property type="evidence" value="ECO:0007669"/>
    <property type="project" value="InterPro"/>
</dbReference>
<dbReference type="AlphaFoldDB" id="A0A9X2IXE6"/>
<evidence type="ECO:0000256" key="1">
    <source>
        <dbReference type="SAM" id="SignalP"/>
    </source>
</evidence>
<sequence length="374" mass="39174">MRRTIVTLAAAVLLIGPPATIASAEPEGQAPGTLVANEPLPQSLWIEGTGGARRLTYWSQTSEGKPALSTGVIFVPAGTPPPGGWRVVSWEHGTTGVGDACAPSTLGRIDLENRYLATWMRQGYAVVATDYIGLGTPGGHAFLDARAEAHAGIDMVRAAHAADDSLSTTWVAVGQSQGGGAAVATAALATSYAPELDYRGAVATGPASSLQDAAIVLSNPMMPDLHNANVTAYATYIINGIQAARPGFDLDSYLTPLGKELATAAQTLCFDDMVARSQGIEPKQLIARPLSEGEFSAVAHEVMDLPLTGYDRPLFIGQGLDDTDEFPEMTAKLVADLEAHGVRPEVHFYPGKDHLATVMGSLPDSLPFVARVFA</sequence>
<dbReference type="PANTHER" id="PTHR34853:SF1">
    <property type="entry name" value="LIPASE 5"/>
    <property type="match status" value="1"/>
</dbReference>
<proteinExistence type="predicted"/>
<dbReference type="RefSeq" id="WP_251913478.1">
    <property type="nucleotide sequence ID" value="NZ_JAMRXG010000007.1"/>
</dbReference>
<dbReference type="EMBL" id="JAMRXG010000007">
    <property type="protein sequence ID" value="MCM6775298.1"/>
    <property type="molecule type" value="Genomic_DNA"/>
</dbReference>
<dbReference type="InterPro" id="IPR005152">
    <property type="entry name" value="Lipase_secreted"/>
</dbReference>
<dbReference type="InterPro" id="IPR029058">
    <property type="entry name" value="AB_hydrolase_fold"/>
</dbReference>
<protein>
    <submittedName>
        <fullName evidence="2">Lipase family protein</fullName>
    </submittedName>
</protein>
<dbReference type="Gene3D" id="3.40.50.1820">
    <property type="entry name" value="alpha/beta hydrolase"/>
    <property type="match status" value="2"/>
</dbReference>
<comment type="caution">
    <text evidence="2">The sequence shown here is derived from an EMBL/GenBank/DDBJ whole genome shotgun (WGS) entry which is preliminary data.</text>
</comment>
<name>A0A9X2IXE6_9NOCA</name>
<keyword evidence="1" id="KW-0732">Signal</keyword>
<dbReference type="GO" id="GO:0004806">
    <property type="term" value="F:triacylglycerol lipase activity"/>
    <property type="evidence" value="ECO:0007669"/>
    <property type="project" value="InterPro"/>
</dbReference>
<dbReference type="Pfam" id="PF03583">
    <property type="entry name" value="LIP"/>
    <property type="match status" value="1"/>
</dbReference>
<organism evidence="2 3">
    <name type="scientific">Nocardia pulmonis</name>
    <dbReference type="NCBI Taxonomy" id="2951408"/>
    <lineage>
        <taxon>Bacteria</taxon>
        <taxon>Bacillati</taxon>
        <taxon>Actinomycetota</taxon>
        <taxon>Actinomycetes</taxon>
        <taxon>Mycobacteriales</taxon>
        <taxon>Nocardiaceae</taxon>
        <taxon>Nocardia</taxon>
    </lineage>
</organism>
<evidence type="ECO:0000313" key="3">
    <source>
        <dbReference type="Proteomes" id="UP001139157"/>
    </source>
</evidence>
<dbReference type="SUPFAM" id="SSF53474">
    <property type="entry name" value="alpha/beta-Hydrolases"/>
    <property type="match status" value="1"/>
</dbReference>
<dbReference type="Proteomes" id="UP001139157">
    <property type="component" value="Unassembled WGS sequence"/>
</dbReference>
<dbReference type="PIRSF" id="PIRSF029171">
    <property type="entry name" value="Esterase_LipA"/>
    <property type="match status" value="1"/>
</dbReference>
<accession>A0A9X2IXE6</accession>
<dbReference type="PANTHER" id="PTHR34853">
    <property type="match status" value="1"/>
</dbReference>